<evidence type="ECO:0000313" key="1">
    <source>
        <dbReference type="EMBL" id="KAI3810387.1"/>
    </source>
</evidence>
<reference evidence="1 2" key="2">
    <citation type="journal article" date="2022" name="Mol. Ecol. Resour.">
        <title>The genomes of chicory, endive, great burdock and yacon provide insights into Asteraceae paleo-polyploidization history and plant inulin production.</title>
        <authorList>
            <person name="Fan W."/>
            <person name="Wang S."/>
            <person name="Wang H."/>
            <person name="Wang A."/>
            <person name="Jiang F."/>
            <person name="Liu H."/>
            <person name="Zhao H."/>
            <person name="Xu D."/>
            <person name="Zhang Y."/>
        </authorList>
    </citation>
    <scope>NUCLEOTIDE SEQUENCE [LARGE SCALE GENOMIC DNA]</scope>
    <source>
        <strain evidence="2">cv. Yunnan</strain>
        <tissue evidence="1">Leaves</tissue>
    </source>
</reference>
<sequence length="386" mass="43788">METTTGVSPYLYLLISFLVFIIFVYNLLEIHIIDDIFSGFRGNYVSLTVDSSSDLYREVVSKCHLIHGRYMSTPWLCSPHLQTILLHLLVKTHNFRYKRELFITSDGGTIALDWLMRFDEARFQVNGENTVAKMVPLVIVIPGLTSDSDSPSDCFYTAGWTEDLREVVNHLHSTHPEAPLFAIGTSLGANLLVKYLGEDGVNVPIVGAASICNPWDILMGDRFFGRGLMQRFYSRVLANALKDVARLHRVVYARIADWEGIEKARSVGEFNKYTGRITGNFETVDTFHRWASSVRLLTNVKVPLICINAIDDPVCTYEAIPWDECRINKNIVLATTQHGGHNAFFEGMSGKNLWWVRVIEEYFSVLHSSSLMNKNTDMDTKFIKSL</sequence>
<gene>
    <name evidence="1" type="ORF">L1987_19999</name>
</gene>
<accession>A0ACB9ITJ4</accession>
<keyword evidence="2" id="KW-1185">Reference proteome</keyword>
<comment type="caution">
    <text evidence="1">The sequence shown here is derived from an EMBL/GenBank/DDBJ whole genome shotgun (WGS) entry which is preliminary data.</text>
</comment>
<evidence type="ECO:0000313" key="2">
    <source>
        <dbReference type="Proteomes" id="UP001056120"/>
    </source>
</evidence>
<organism evidence="1 2">
    <name type="scientific">Smallanthus sonchifolius</name>
    <dbReference type="NCBI Taxonomy" id="185202"/>
    <lineage>
        <taxon>Eukaryota</taxon>
        <taxon>Viridiplantae</taxon>
        <taxon>Streptophyta</taxon>
        <taxon>Embryophyta</taxon>
        <taxon>Tracheophyta</taxon>
        <taxon>Spermatophyta</taxon>
        <taxon>Magnoliopsida</taxon>
        <taxon>eudicotyledons</taxon>
        <taxon>Gunneridae</taxon>
        <taxon>Pentapetalae</taxon>
        <taxon>asterids</taxon>
        <taxon>campanulids</taxon>
        <taxon>Asterales</taxon>
        <taxon>Asteraceae</taxon>
        <taxon>Asteroideae</taxon>
        <taxon>Heliantheae alliance</taxon>
        <taxon>Millerieae</taxon>
        <taxon>Smallanthus</taxon>
    </lineage>
</organism>
<dbReference type="Proteomes" id="UP001056120">
    <property type="component" value="Linkage Group LG07"/>
</dbReference>
<protein>
    <submittedName>
        <fullName evidence="1">Uncharacterized protein</fullName>
    </submittedName>
</protein>
<dbReference type="EMBL" id="CM042024">
    <property type="protein sequence ID" value="KAI3810387.1"/>
    <property type="molecule type" value="Genomic_DNA"/>
</dbReference>
<proteinExistence type="predicted"/>
<reference evidence="2" key="1">
    <citation type="journal article" date="2022" name="Mol. Ecol. Resour.">
        <title>The genomes of chicory, endive, great burdock and yacon provide insights into Asteraceae palaeo-polyploidization history and plant inulin production.</title>
        <authorList>
            <person name="Fan W."/>
            <person name="Wang S."/>
            <person name="Wang H."/>
            <person name="Wang A."/>
            <person name="Jiang F."/>
            <person name="Liu H."/>
            <person name="Zhao H."/>
            <person name="Xu D."/>
            <person name="Zhang Y."/>
        </authorList>
    </citation>
    <scope>NUCLEOTIDE SEQUENCE [LARGE SCALE GENOMIC DNA]</scope>
    <source>
        <strain evidence="2">cv. Yunnan</strain>
    </source>
</reference>
<name>A0ACB9ITJ4_9ASTR</name>